<dbReference type="OrthoDB" id="5881184at2"/>
<dbReference type="SUPFAM" id="SSF53335">
    <property type="entry name" value="S-adenosyl-L-methionine-dependent methyltransferases"/>
    <property type="match status" value="1"/>
</dbReference>
<reference evidence="1 2" key="1">
    <citation type="submission" date="2016-10" db="EMBL/GenBank/DDBJ databases">
        <authorList>
            <person name="de Groot N.N."/>
        </authorList>
    </citation>
    <scope>NUCLEOTIDE SEQUENCE [LARGE SCALE GENOMIC DNA]</scope>
    <source>
        <strain evidence="1 2">AR40</strain>
    </source>
</reference>
<dbReference type="Gene3D" id="3.40.50.150">
    <property type="entry name" value="Vaccinia Virus protein VP39"/>
    <property type="match status" value="1"/>
</dbReference>
<evidence type="ECO:0000313" key="2">
    <source>
        <dbReference type="Proteomes" id="UP000182584"/>
    </source>
</evidence>
<dbReference type="GO" id="GO:0032259">
    <property type="term" value="P:methylation"/>
    <property type="evidence" value="ECO:0007669"/>
    <property type="project" value="UniProtKB-KW"/>
</dbReference>
<dbReference type="eggNOG" id="COG2384">
    <property type="taxonomic scope" value="Bacteria"/>
</dbReference>
<dbReference type="PANTHER" id="PTHR38451:SF1">
    <property type="entry name" value="TRNA (ADENINE(22)-N(1))-METHYLTRANSFERASE"/>
    <property type="match status" value="1"/>
</dbReference>
<dbReference type="GO" id="GO:0008168">
    <property type="term" value="F:methyltransferase activity"/>
    <property type="evidence" value="ECO:0007669"/>
    <property type="project" value="UniProtKB-KW"/>
</dbReference>
<dbReference type="InterPro" id="IPR029063">
    <property type="entry name" value="SAM-dependent_MTases_sf"/>
</dbReference>
<gene>
    <name evidence="1" type="ORF">SAMN04487884_1448</name>
</gene>
<organism evidence="1 2">
    <name type="scientific">Butyrivibrio fibrisolvens</name>
    <dbReference type="NCBI Taxonomy" id="831"/>
    <lineage>
        <taxon>Bacteria</taxon>
        <taxon>Bacillati</taxon>
        <taxon>Bacillota</taxon>
        <taxon>Clostridia</taxon>
        <taxon>Lachnospirales</taxon>
        <taxon>Lachnospiraceae</taxon>
        <taxon>Butyrivibrio</taxon>
    </lineage>
</organism>
<accession>A0A1H9X5F2</accession>
<keyword evidence="1" id="KW-0489">Methyltransferase</keyword>
<dbReference type="EMBL" id="FOGJ01000044">
    <property type="protein sequence ID" value="SES41385.1"/>
    <property type="molecule type" value="Genomic_DNA"/>
</dbReference>
<sequence>MNKKELEKNSLPPVSNRLKTVADMVPEGSKIADVGTDHGFVPIYLALSHRIEHAIAMDVRKGPLERATLHVEEYGLNDMIETRLSDGLEKLKEGEADTMICAGMGGPLMRRILESNPPRRFGLKTLILEPQSEIMNFRIFLRENGYEIQKEDFLLEDGKYYPVIKAHVIDLEEQDNKDKYCNKTYLDNMTDTSIDTDTGIDTDIEISMLPDSYKDAIFETRKRLKDKNIIVTDSQLVRLCDRFGPCILLSGKADFKSFLVHGNEVCDTILSKIKDAGKSHQGRFDQVSLEQADIKMALHLF</sequence>
<dbReference type="Proteomes" id="UP000182584">
    <property type="component" value="Unassembled WGS sequence"/>
</dbReference>
<protein>
    <submittedName>
        <fullName evidence="1">Methyltransferase domain-containing protein</fullName>
    </submittedName>
</protein>
<evidence type="ECO:0000313" key="1">
    <source>
        <dbReference type="EMBL" id="SES41385.1"/>
    </source>
</evidence>
<name>A0A1H9X5F2_BUTFI</name>
<keyword evidence="1" id="KW-0808">Transferase</keyword>
<dbReference type="AlphaFoldDB" id="A0A1H9X5F2"/>
<dbReference type="RefSeq" id="WP_074758919.1">
    <property type="nucleotide sequence ID" value="NZ_FOGJ01000044.1"/>
</dbReference>
<dbReference type="Pfam" id="PF12847">
    <property type="entry name" value="Methyltransf_18"/>
    <property type="match status" value="1"/>
</dbReference>
<proteinExistence type="predicted"/>
<dbReference type="PANTHER" id="PTHR38451">
    <property type="entry name" value="TRNA (ADENINE(22)-N(1))-METHYLTRANSFERASE"/>
    <property type="match status" value="1"/>
</dbReference>